<feature type="region of interest" description="Disordered" evidence="1">
    <location>
        <begin position="104"/>
        <end position="136"/>
    </location>
</feature>
<name>E7D1U6_LATHE</name>
<proteinExistence type="evidence at transcript level"/>
<sequence length="172" mass="17757">MEVTNNYISVFFIALFASSILTGECTGLNNLWHGGAVNGVGQVAHGVARAGDNILNGVGNVAGHVINGAGNAAGRVVNGAGHRVGNVLNGTGNLVGMRGRRRIRTTPHPSETPSQVPTAAPSTVPTTAPSTVPTTAPSTVFTETTFPDLSELYTDGVPINYIRFIILTTPHS</sequence>
<evidence type="ECO:0000256" key="1">
    <source>
        <dbReference type="SAM" id="MobiDB-lite"/>
    </source>
</evidence>
<reference evidence="2" key="1">
    <citation type="submission" date="2010-07" db="EMBL/GenBank/DDBJ databases">
        <authorList>
            <person name="Lee M."/>
            <person name="Verduzco A."/>
            <person name="Nguyen A."/>
            <person name="Vierra C."/>
        </authorList>
    </citation>
    <scope>NUCLEOTIDE SEQUENCE</scope>
</reference>
<evidence type="ECO:0000313" key="2">
    <source>
        <dbReference type="EMBL" id="ADV40340.1"/>
    </source>
</evidence>
<reference evidence="2" key="2">
    <citation type="submission" date="2011-01" db="EMBL/GenBank/DDBJ databases">
        <title>Identification of Proteins Involved in Black Widow Spider Wrapping Silk Fibers.</title>
        <authorList>
            <person name="Nguyen A."/>
            <person name="Verduzco A."/>
            <person name="Vierra C."/>
        </authorList>
    </citation>
    <scope>NUCLEOTIDE SEQUENCE</scope>
</reference>
<accession>E7D1U6</accession>
<feature type="compositionally biased region" description="Low complexity" evidence="1">
    <location>
        <begin position="116"/>
        <end position="136"/>
    </location>
</feature>
<dbReference type="AlphaFoldDB" id="E7D1U6"/>
<organism evidence="2">
    <name type="scientific">Latrodectus hesperus</name>
    <name type="common">Western black widow spider</name>
    <dbReference type="NCBI Taxonomy" id="256737"/>
    <lineage>
        <taxon>Eukaryota</taxon>
        <taxon>Metazoa</taxon>
        <taxon>Ecdysozoa</taxon>
        <taxon>Arthropoda</taxon>
        <taxon>Chelicerata</taxon>
        <taxon>Arachnida</taxon>
        <taxon>Araneae</taxon>
        <taxon>Araneomorphae</taxon>
        <taxon>Entelegynae</taxon>
        <taxon>Araneoidea</taxon>
        <taxon>Theridiidae</taxon>
        <taxon>Latrodectus</taxon>
    </lineage>
</organism>
<dbReference type="EMBL" id="HQ006050">
    <property type="protein sequence ID" value="ADV40340.1"/>
    <property type="molecule type" value="mRNA"/>
</dbReference>
<protein>
    <submittedName>
        <fullName evidence="2">Uncharacterized protein</fullName>
    </submittedName>
</protein>